<dbReference type="Proteomes" id="UP000216225">
    <property type="component" value="Unassembled WGS sequence"/>
</dbReference>
<dbReference type="InterPro" id="IPR005656">
    <property type="entry name" value="MmgE_PrpD"/>
</dbReference>
<dbReference type="InterPro" id="IPR045336">
    <property type="entry name" value="MmgE_PrpD_N"/>
</dbReference>
<sequence>MKTEAAALRAVQGAAMRPRGELTDTLAGLMREGGADAVPDVARECARHALLDWACVALAGMREPAVRIMARLHDPLWEPCGGLVPFTGPSAPWAVLVNGTAGHALDYDDVNSRMHGHPSVPVVPAALAASALRGCSGRQLLDALVVGHEAEALVGEQFGGAHYANGFHATGTIGTIGAAAAAAHVLGLSDAQARHALGLAATQAAGLKCMFGTMAKPLHAGKAAMNGLWAARLAQQGFTAAADGIEGGQGFAATQCAGLREAPVVSERWAVQDTLYKYHAACYLTHSAIEALRALLARTRLAPEDVERLDVHVAPGHDSVCNIAAPATGLQVKFSLRHLMAMVAHGHDTADLDAYTDALACDAGLVRWRERVQVRFEHLPSAKGARVELHAHGGAVHVHYADVGVPREDLPAQWQALVAKGRSITRGVLAPGRFDALVRCIEGLEWQTDLLSLHEAITT</sequence>
<name>A0A3R7LG73_9BURK</name>
<feature type="domain" description="MmgE/PrpD N-terminal" evidence="2">
    <location>
        <begin position="27"/>
        <end position="255"/>
    </location>
</feature>
<feature type="domain" description="MmgE/PrpD C-terminal" evidence="3">
    <location>
        <begin position="279"/>
        <end position="430"/>
    </location>
</feature>
<evidence type="ECO:0000313" key="4">
    <source>
        <dbReference type="EMBL" id="RKJ98209.1"/>
    </source>
</evidence>
<dbReference type="Pfam" id="PF19305">
    <property type="entry name" value="MmgE_PrpD_C"/>
    <property type="match status" value="1"/>
</dbReference>
<evidence type="ECO:0000259" key="3">
    <source>
        <dbReference type="Pfam" id="PF19305"/>
    </source>
</evidence>
<comment type="caution">
    <text evidence="4">The sequence shown here is derived from an EMBL/GenBank/DDBJ whole genome shotgun (WGS) entry which is preliminary data.</text>
</comment>
<gene>
    <name evidence="4" type="ORF">CE154_000055</name>
</gene>
<organism evidence="4 5">
    <name type="scientific">Alicycliphilus denitrificans</name>
    <dbReference type="NCBI Taxonomy" id="179636"/>
    <lineage>
        <taxon>Bacteria</taxon>
        <taxon>Pseudomonadati</taxon>
        <taxon>Pseudomonadota</taxon>
        <taxon>Betaproteobacteria</taxon>
        <taxon>Burkholderiales</taxon>
        <taxon>Comamonadaceae</taxon>
        <taxon>Alicycliphilus</taxon>
    </lineage>
</organism>
<dbReference type="Pfam" id="PF03972">
    <property type="entry name" value="MmgE_PrpD_N"/>
    <property type="match status" value="1"/>
</dbReference>
<dbReference type="PANTHER" id="PTHR16943:SF8">
    <property type="entry name" value="2-METHYLCITRATE DEHYDRATASE"/>
    <property type="match status" value="1"/>
</dbReference>
<evidence type="ECO:0000256" key="1">
    <source>
        <dbReference type="ARBA" id="ARBA00006174"/>
    </source>
</evidence>
<dbReference type="Gene3D" id="3.30.1330.120">
    <property type="entry name" value="2-methylcitrate dehydratase PrpD"/>
    <property type="match status" value="1"/>
</dbReference>
<accession>A0A3R7LG73</accession>
<dbReference type="InterPro" id="IPR036148">
    <property type="entry name" value="MmgE/PrpD_sf"/>
</dbReference>
<protein>
    <submittedName>
        <fullName evidence="4">MmgE/PrpD family protein</fullName>
    </submittedName>
</protein>
<comment type="similarity">
    <text evidence="1">Belongs to the PrpD family.</text>
</comment>
<dbReference type="EMBL" id="NKDB02000001">
    <property type="protein sequence ID" value="RKJ98209.1"/>
    <property type="molecule type" value="Genomic_DNA"/>
</dbReference>
<dbReference type="AlphaFoldDB" id="A0A3R7LG73"/>
<dbReference type="InterPro" id="IPR042183">
    <property type="entry name" value="MmgE/PrpD_sf_1"/>
</dbReference>
<dbReference type="SUPFAM" id="SSF103378">
    <property type="entry name" value="2-methylcitrate dehydratase PrpD"/>
    <property type="match status" value="1"/>
</dbReference>
<dbReference type="InterPro" id="IPR042188">
    <property type="entry name" value="MmgE/PrpD_sf_2"/>
</dbReference>
<reference evidence="4 5" key="1">
    <citation type="submission" date="2018-09" db="EMBL/GenBank/DDBJ databases">
        <title>Genome comparison of Alicycliphilus sp. BQ1, a polyurethanolytic bacterium, with its closest phylogenetic relatives Alicycliphilus denitrificans BC and K601, unable to attack polyurethane.</title>
        <authorList>
            <person name="Loza-Tavera H."/>
            <person name="Lozano L."/>
            <person name="Cevallos M."/>
            <person name="Maya-Lucas O."/>
            <person name="Garcia-Mena J."/>
            <person name="Hernandez J."/>
        </authorList>
    </citation>
    <scope>NUCLEOTIDE SEQUENCE [LARGE SCALE GENOMIC DNA]</scope>
    <source>
        <strain evidence="4 5">BQ1</strain>
    </source>
</reference>
<dbReference type="RefSeq" id="WP_094434100.1">
    <property type="nucleotide sequence ID" value="NZ_NKDB02000001.1"/>
</dbReference>
<dbReference type="Gene3D" id="1.10.4100.10">
    <property type="entry name" value="2-methylcitrate dehydratase PrpD"/>
    <property type="match status" value="1"/>
</dbReference>
<dbReference type="GO" id="GO:0016829">
    <property type="term" value="F:lyase activity"/>
    <property type="evidence" value="ECO:0007669"/>
    <property type="project" value="InterPro"/>
</dbReference>
<evidence type="ECO:0000259" key="2">
    <source>
        <dbReference type="Pfam" id="PF03972"/>
    </source>
</evidence>
<dbReference type="InterPro" id="IPR045337">
    <property type="entry name" value="MmgE_PrpD_C"/>
</dbReference>
<dbReference type="PANTHER" id="PTHR16943">
    <property type="entry name" value="2-METHYLCITRATE DEHYDRATASE-RELATED"/>
    <property type="match status" value="1"/>
</dbReference>
<proteinExistence type="inferred from homology"/>
<evidence type="ECO:0000313" key="5">
    <source>
        <dbReference type="Proteomes" id="UP000216225"/>
    </source>
</evidence>